<keyword evidence="6" id="KW-1185">Reference proteome</keyword>
<gene>
    <name evidence="5" type="ORF">MHBO_000504</name>
</gene>
<dbReference type="InterPro" id="IPR010979">
    <property type="entry name" value="Ribosomal_uS13-like_H2TH"/>
</dbReference>
<feature type="region of interest" description="Disordered" evidence="4">
    <location>
        <begin position="106"/>
        <end position="126"/>
    </location>
</feature>
<organism evidence="5 6">
    <name type="scientific">Bonamia ostreae</name>
    <dbReference type="NCBI Taxonomy" id="126728"/>
    <lineage>
        <taxon>Eukaryota</taxon>
        <taxon>Sar</taxon>
        <taxon>Rhizaria</taxon>
        <taxon>Endomyxa</taxon>
        <taxon>Ascetosporea</taxon>
        <taxon>Haplosporida</taxon>
        <taxon>Bonamia</taxon>
    </lineage>
</organism>
<keyword evidence="3" id="KW-0687">Ribonucleoprotein</keyword>
<evidence type="ECO:0008006" key="7">
    <source>
        <dbReference type="Google" id="ProtNLM"/>
    </source>
</evidence>
<feature type="compositionally biased region" description="Low complexity" evidence="4">
    <location>
        <begin position="111"/>
        <end position="121"/>
    </location>
</feature>
<evidence type="ECO:0000256" key="2">
    <source>
        <dbReference type="ARBA" id="ARBA00022980"/>
    </source>
</evidence>
<evidence type="ECO:0000256" key="1">
    <source>
        <dbReference type="ARBA" id="ARBA00008080"/>
    </source>
</evidence>
<evidence type="ECO:0000313" key="6">
    <source>
        <dbReference type="Proteomes" id="UP001439008"/>
    </source>
</evidence>
<sequence>MSGAVKQKVLPELFQKAKPSTKLLYRIANIKGVGKTTARKITALVGYHDNTKFADVPISHLEYIQRYIKLTRKTFEDLKDFERENVERLIRIGSYRGLRHKLGLPCHGQRTKNNAKNARNNPYRKGISDFTWSKFRQRSESEDSNK</sequence>
<dbReference type="Proteomes" id="UP001439008">
    <property type="component" value="Unassembled WGS sequence"/>
</dbReference>
<evidence type="ECO:0000256" key="4">
    <source>
        <dbReference type="SAM" id="MobiDB-lite"/>
    </source>
</evidence>
<dbReference type="Gene3D" id="1.10.8.50">
    <property type="match status" value="1"/>
</dbReference>
<dbReference type="Gene3D" id="4.10.910.10">
    <property type="entry name" value="30s ribosomal protein s13, domain 2"/>
    <property type="match status" value="1"/>
</dbReference>
<name>A0ABV2AGE6_9EUKA</name>
<comment type="similarity">
    <text evidence="1">Belongs to the universal ribosomal protein uS13 family.</text>
</comment>
<evidence type="ECO:0000256" key="3">
    <source>
        <dbReference type="ARBA" id="ARBA00023274"/>
    </source>
</evidence>
<dbReference type="PANTHER" id="PTHR10871">
    <property type="entry name" value="30S RIBOSOMAL PROTEIN S13/40S RIBOSOMAL PROTEIN S18"/>
    <property type="match status" value="1"/>
</dbReference>
<dbReference type="SUPFAM" id="SSF46946">
    <property type="entry name" value="S13-like H2TH domain"/>
    <property type="match status" value="1"/>
</dbReference>
<protein>
    <recommendedName>
        <fullName evidence="7">Ribosomal protein S13</fullName>
    </recommendedName>
</protein>
<accession>A0ABV2AGE6</accession>
<proteinExistence type="inferred from homology"/>
<comment type="caution">
    <text evidence="5">The sequence shown here is derived from an EMBL/GenBank/DDBJ whole genome shotgun (WGS) entry which is preliminary data.</text>
</comment>
<dbReference type="PANTHER" id="PTHR10871:SF1">
    <property type="entry name" value="SMALL RIBOSOMAL SUBUNIT PROTEIN US13M"/>
    <property type="match status" value="1"/>
</dbReference>
<dbReference type="EMBL" id="JBDODL010000082">
    <property type="protein sequence ID" value="MES1918549.1"/>
    <property type="molecule type" value="Genomic_DNA"/>
</dbReference>
<dbReference type="Pfam" id="PF00416">
    <property type="entry name" value="Ribosomal_S13"/>
    <property type="match status" value="1"/>
</dbReference>
<evidence type="ECO:0000313" key="5">
    <source>
        <dbReference type="EMBL" id="MES1918549.1"/>
    </source>
</evidence>
<dbReference type="InterPro" id="IPR027437">
    <property type="entry name" value="Rbsml_uS13_C"/>
</dbReference>
<keyword evidence="2" id="KW-0689">Ribosomal protein</keyword>
<dbReference type="PROSITE" id="PS00646">
    <property type="entry name" value="RIBOSOMAL_S13_1"/>
    <property type="match status" value="1"/>
</dbReference>
<dbReference type="InterPro" id="IPR018269">
    <property type="entry name" value="Ribosomal_uS13_CS"/>
</dbReference>
<reference evidence="5 6" key="1">
    <citation type="journal article" date="2024" name="BMC Biol.">
        <title>Comparative genomics of Ascetosporea gives new insight into the evolutionary basis for animal parasitism in Rhizaria.</title>
        <authorList>
            <person name="Hiltunen Thoren M."/>
            <person name="Onut-Brannstrom I."/>
            <person name="Alfjorden A."/>
            <person name="Peckova H."/>
            <person name="Swords F."/>
            <person name="Hooper C."/>
            <person name="Holzer A.S."/>
            <person name="Bass D."/>
            <person name="Burki F."/>
        </authorList>
    </citation>
    <scope>NUCLEOTIDE SEQUENCE [LARGE SCALE GENOMIC DNA]</scope>
    <source>
        <strain evidence="5">20-A016</strain>
    </source>
</reference>
<dbReference type="PROSITE" id="PS50159">
    <property type="entry name" value="RIBOSOMAL_S13_2"/>
    <property type="match status" value="1"/>
</dbReference>
<dbReference type="InterPro" id="IPR001892">
    <property type="entry name" value="Ribosomal_uS13"/>
</dbReference>